<proteinExistence type="predicted"/>
<sequence>MAVAVDSAAAVDSAGKIPGKCPQTLAARNLMPALPMIDSPPRRVILLGASNLARRLPR</sequence>
<accession>X0YLG9</accession>
<comment type="caution">
    <text evidence="1">The sequence shown here is derived from an EMBL/GenBank/DDBJ whole genome shotgun (WGS) entry which is preliminary data.</text>
</comment>
<name>X0YLG9_9ZZZZ</name>
<organism evidence="1">
    <name type="scientific">marine sediment metagenome</name>
    <dbReference type="NCBI Taxonomy" id="412755"/>
    <lineage>
        <taxon>unclassified sequences</taxon>
        <taxon>metagenomes</taxon>
        <taxon>ecological metagenomes</taxon>
    </lineage>
</organism>
<gene>
    <name evidence="1" type="ORF">S01H1_61869</name>
</gene>
<dbReference type="EMBL" id="BARS01040606">
    <property type="protein sequence ID" value="GAG37536.1"/>
    <property type="molecule type" value="Genomic_DNA"/>
</dbReference>
<reference evidence="1" key="1">
    <citation type="journal article" date="2014" name="Front. Microbiol.">
        <title>High frequency of phylogenetically diverse reductive dehalogenase-homologous genes in deep subseafloor sedimentary metagenomes.</title>
        <authorList>
            <person name="Kawai M."/>
            <person name="Futagami T."/>
            <person name="Toyoda A."/>
            <person name="Takaki Y."/>
            <person name="Nishi S."/>
            <person name="Hori S."/>
            <person name="Arai W."/>
            <person name="Tsubouchi T."/>
            <person name="Morono Y."/>
            <person name="Uchiyama I."/>
            <person name="Ito T."/>
            <person name="Fujiyama A."/>
            <person name="Inagaki F."/>
            <person name="Takami H."/>
        </authorList>
    </citation>
    <scope>NUCLEOTIDE SEQUENCE</scope>
    <source>
        <strain evidence="1">Expedition CK06-06</strain>
    </source>
</reference>
<evidence type="ECO:0000313" key="1">
    <source>
        <dbReference type="EMBL" id="GAG37536.1"/>
    </source>
</evidence>
<dbReference type="AlphaFoldDB" id="X0YLG9"/>
<protein>
    <submittedName>
        <fullName evidence="1">Uncharacterized protein</fullName>
    </submittedName>
</protein>